<proteinExistence type="predicted"/>
<dbReference type="EMBL" id="LXQA010968651">
    <property type="protein sequence ID" value="MCI79206.1"/>
    <property type="molecule type" value="Genomic_DNA"/>
</dbReference>
<feature type="non-terminal residue" evidence="2">
    <location>
        <position position="1"/>
    </location>
</feature>
<evidence type="ECO:0000256" key="1">
    <source>
        <dbReference type="SAM" id="MobiDB-lite"/>
    </source>
</evidence>
<evidence type="ECO:0000313" key="2">
    <source>
        <dbReference type="EMBL" id="MCI79206.1"/>
    </source>
</evidence>
<protein>
    <submittedName>
        <fullName evidence="2">Uncharacterized protein</fullName>
    </submittedName>
</protein>
<comment type="caution">
    <text evidence="2">The sequence shown here is derived from an EMBL/GenBank/DDBJ whole genome shotgun (WGS) entry which is preliminary data.</text>
</comment>
<name>A0A392UTA7_9FABA</name>
<dbReference type="Proteomes" id="UP000265520">
    <property type="component" value="Unassembled WGS sequence"/>
</dbReference>
<organism evidence="2 3">
    <name type="scientific">Trifolium medium</name>
    <dbReference type="NCBI Taxonomy" id="97028"/>
    <lineage>
        <taxon>Eukaryota</taxon>
        <taxon>Viridiplantae</taxon>
        <taxon>Streptophyta</taxon>
        <taxon>Embryophyta</taxon>
        <taxon>Tracheophyta</taxon>
        <taxon>Spermatophyta</taxon>
        <taxon>Magnoliopsida</taxon>
        <taxon>eudicotyledons</taxon>
        <taxon>Gunneridae</taxon>
        <taxon>Pentapetalae</taxon>
        <taxon>rosids</taxon>
        <taxon>fabids</taxon>
        <taxon>Fabales</taxon>
        <taxon>Fabaceae</taxon>
        <taxon>Papilionoideae</taxon>
        <taxon>50 kb inversion clade</taxon>
        <taxon>NPAAA clade</taxon>
        <taxon>Hologalegina</taxon>
        <taxon>IRL clade</taxon>
        <taxon>Trifolieae</taxon>
        <taxon>Trifolium</taxon>
    </lineage>
</organism>
<accession>A0A392UTA7</accession>
<feature type="compositionally biased region" description="Basic and acidic residues" evidence="1">
    <location>
        <begin position="50"/>
        <end position="60"/>
    </location>
</feature>
<feature type="region of interest" description="Disordered" evidence="1">
    <location>
        <begin position="42"/>
        <end position="75"/>
    </location>
</feature>
<feature type="non-terminal residue" evidence="2">
    <location>
        <position position="75"/>
    </location>
</feature>
<dbReference type="AlphaFoldDB" id="A0A392UTA7"/>
<sequence>PTEAIIEYVLESLNEKSPVTNAVEDAMASAGQGNFEKTVIPESPETVSIPEKEKYPETTRADNVSGDNTAVISQS</sequence>
<reference evidence="2 3" key="1">
    <citation type="journal article" date="2018" name="Front. Plant Sci.">
        <title>Red Clover (Trifolium pratense) and Zigzag Clover (T. medium) - A Picture of Genomic Similarities and Differences.</title>
        <authorList>
            <person name="Dluhosova J."/>
            <person name="Istvanek J."/>
            <person name="Nedelnik J."/>
            <person name="Repkova J."/>
        </authorList>
    </citation>
    <scope>NUCLEOTIDE SEQUENCE [LARGE SCALE GENOMIC DNA]</scope>
    <source>
        <strain evidence="3">cv. 10/8</strain>
        <tissue evidence="2">Leaf</tissue>
    </source>
</reference>
<keyword evidence="3" id="KW-1185">Reference proteome</keyword>
<evidence type="ECO:0000313" key="3">
    <source>
        <dbReference type="Proteomes" id="UP000265520"/>
    </source>
</evidence>
<feature type="compositionally biased region" description="Polar residues" evidence="1">
    <location>
        <begin position="61"/>
        <end position="75"/>
    </location>
</feature>